<dbReference type="PANTHER" id="PTHR30231:SF4">
    <property type="entry name" value="PROTEIN NEN2"/>
    <property type="match status" value="1"/>
</dbReference>
<name>A0A660KX26_9BACL</name>
<gene>
    <name evidence="5" type="ORF">C7438_1447</name>
</gene>
<dbReference type="InterPro" id="IPR013520">
    <property type="entry name" value="Ribonucl_H"/>
</dbReference>
<dbReference type="EMBL" id="RBIJ01000004">
    <property type="protein sequence ID" value="RKQ84268.1"/>
    <property type="molecule type" value="Genomic_DNA"/>
</dbReference>
<feature type="domain" description="Exonuclease" evidence="4">
    <location>
        <begin position="45"/>
        <end position="213"/>
    </location>
</feature>
<evidence type="ECO:0000259" key="4">
    <source>
        <dbReference type="SMART" id="SM00479"/>
    </source>
</evidence>
<dbReference type="CDD" id="cd06127">
    <property type="entry name" value="DEDDh"/>
    <property type="match status" value="1"/>
</dbReference>
<proteinExistence type="predicted"/>
<reference evidence="5 6" key="1">
    <citation type="submission" date="2018-10" db="EMBL/GenBank/DDBJ databases">
        <title>Genomic Encyclopedia of Type Strains, Phase IV (KMG-IV): sequencing the most valuable type-strain genomes for metagenomic binning, comparative biology and taxonomic classification.</title>
        <authorList>
            <person name="Goeker M."/>
        </authorList>
    </citation>
    <scope>NUCLEOTIDE SEQUENCE [LARGE SCALE GENOMIC DNA]</scope>
    <source>
        <strain evidence="5 6">DSM 22653</strain>
    </source>
</reference>
<evidence type="ECO:0000313" key="5">
    <source>
        <dbReference type="EMBL" id="RKQ84268.1"/>
    </source>
</evidence>
<dbReference type="GO" id="GO:0008408">
    <property type="term" value="F:3'-5' exonuclease activity"/>
    <property type="evidence" value="ECO:0007669"/>
    <property type="project" value="TreeGrafter"/>
</dbReference>
<dbReference type="InterPro" id="IPR012337">
    <property type="entry name" value="RNaseH-like_sf"/>
</dbReference>
<keyword evidence="6" id="KW-1185">Reference proteome</keyword>
<dbReference type="AlphaFoldDB" id="A0A660KX26"/>
<dbReference type="PANTHER" id="PTHR30231">
    <property type="entry name" value="DNA POLYMERASE III SUBUNIT EPSILON"/>
    <property type="match status" value="1"/>
</dbReference>
<accession>A0A660KX26</accession>
<organism evidence="5 6">
    <name type="scientific">Brockia lithotrophica</name>
    <dbReference type="NCBI Taxonomy" id="933949"/>
    <lineage>
        <taxon>Bacteria</taxon>
        <taxon>Bacillati</taxon>
        <taxon>Bacillota</taxon>
        <taxon>Bacilli</taxon>
        <taxon>Bacillales</taxon>
        <taxon>Bacillales Family X. Incertae Sedis</taxon>
        <taxon>Brockia</taxon>
    </lineage>
</organism>
<comment type="caution">
    <text evidence="5">The sequence shown here is derived from an EMBL/GenBank/DDBJ whole genome shotgun (WGS) entry which is preliminary data.</text>
</comment>
<keyword evidence="2" id="KW-0378">Hydrolase</keyword>
<sequence>MLHYKGVINIICDYESKILFRLSLDNMNKFIRKIYENDITNDDLSLLVVDVETTGLNYKKDQIIEFAGIVLIANKKDKRIKGYIDAYAGAQEPSIPIKKKVSRITGINREDVVGFSLNLSKINELFKISYFVIAHNAIFDKRFIERLPNFRYTNKIWLDTLHINWKKLLNIKNNTLNEIKQFFNIKETINHSALGDAISLSMILQEKIDGVYVLSYLLTDELIRRIEKYKF</sequence>
<evidence type="ECO:0000313" key="6">
    <source>
        <dbReference type="Proteomes" id="UP000267019"/>
    </source>
</evidence>
<dbReference type="Proteomes" id="UP000267019">
    <property type="component" value="Unassembled WGS sequence"/>
</dbReference>
<keyword evidence="1" id="KW-0540">Nuclease</keyword>
<evidence type="ECO:0000256" key="1">
    <source>
        <dbReference type="ARBA" id="ARBA00022722"/>
    </source>
</evidence>
<evidence type="ECO:0000256" key="2">
    <source>
        <dbReference type="ARBA" id="ARBA00022801"/>
    </source>
</evidence>
<dbReference type="Gene3D" id="3.30.420.10">
    <property type="entry name" value="Ribonuclease H-like superfamily/Ribonuclease H"/>
    <property type="match status" value="1"/>
</dbReference>
<dbReference type="SMART" id="SM00479">
    <property type="entry name" value="EXOIII"/>
    <property type="match status" value="1"/>
</dbReference>
<dbReference type="Pfam" id="PF00929">
    <property type="entry name" value="RNase_T"/>
    <property type="match status" value="1"/>
</dbReference>
<dbReference type="GO" id="GO:0003676">
    <property type="term" value="F:nucleic acid binding"/>
    <property type="evidence" value="ECO:0007669"/>
    <property type="project" value="InterPro"/>
</dbReference>
<protein>
    <submittedName>
        <fullName evidence="5">DNA polymerase III epsilon subunit-like protein</fullName>
    </submittedName>
</protein>
<keyword evidence="3" id="KW-0269">Exonuclease</keyword>
<dbReference type="InterPro" id="IPR036397">
    <property type="entry name" value="RNaseH_sf"/>
</dbReference>
<evidence type="ECO:0000256" key="3">
    <source>
        <dbReference type="ARBA" id="ARBA00022839"/>
    </source>
</evidence>
<dbReference type="SUPFAM" id="SSF53098">
    <property type="entry name" value="Ribonuclease H-like"/>
    <property type="match status" value="1"/>
</dbReference>